<evidence type="ECO:0000256" key="4">
    <source>
        <dbReference type="ARBA" id="ARBA00023239"/>
    </source>
</evidence>
<name>A0A6A6APU8_9PLEO</name>
<dbReference type="GO" id="GO:0006729">
    <property type="term" value="P:tetrahydrobiopterin biosynthetic process"/>
    <property type="evidence" value="ECO:0007669"/>
    <property type="project" value="InterPro"/>
</dbReference>
<dbReference type="AlphaFoldDB" id="A0A6A6APU8"/>
<dbReference type="PANTHER" id="PTHR12599">
    <property type="entry name" value="PTERIN-4-ALPHA-CARBINOLAMINE DEHYDRATASE"/>
    <property type="match status" value="1"/>
</dbReference>
<evidence type="ECO:0000313" key="8">
    <source>
        <dbReference type="Proteomes" id="UP000799771"/>
    </source>
</evidence>
<dbReference type="Pfam" id="PF01329">
    <property type="entry name" value="Pterin_4a"/>
    <property type="match status" value="1"/>
</dbReference>
<dbReference type="CDD" id="cd00488">
    <property type="entry name" value="PCD_DCoH"/>
    <property type="match status" value="1"/>
</dbReference>
<evidence type="ECO:0000256" key="3">
    <source>
        <dbReference type="ARBA" id="ARBA00013252"/>
    </source>
</evidence>
<organism evidence="7 8">
    <name type="scientific">Dothidotthia symphoricarpi CBS 119687</name>
    <dbReference type="NCBI Taxonomy" id="1392245"/>
    <lineage>
        <taxon>Eukaryota</taxon>
        <taxon>Fungi</taxon>
        <taxon>Dikarya</taxon>
        <taxon>Ascomycota</taxon>
        <taxon>Pezizomycotina</taxon>
        <taxon>Dothideomycetes</taxon>
        <taxon>Pleosporomycetidae</taxon>
        <taxon>Pleosporales</taxon>
        <taxon>Dothidotthiaceae</taxon>
        <taxon>Dothidotthia</taxon>
    </lineage>
</organism>
<reference evidence="7" key="1">
    <citation type="journal article" date="2020" name="Stud. Mycol.">
        <title>101 Dothideomycetes genomes: a test case for predicting lifestyles and emergence of pathogens.</title>
        <authorList>
            <person name="Haridas S."/>
            <person name="Albert R."/>
            <person name="Binder M."/>
            <person name="Bloem J."/>
            <person name="Labutti K."/>
            <person name="Salamov A."/>
            <person name="Andreopoulos B."/>
            <person name="Baker S."/>
            <person name="Barry K."/>
            <person name="Bills G."/>
            <person name="Bluhm B."/>
            <person name="Cannon C."/>
            <person name="Castanera R."/>
            <person name="Culley D."/>
            <person name="Daum C."/>
            <person name="Ezra D."/>
            <person name="Gonzalez J."/>
            <person name="Henrissat B."/>
            <person name="Kuo A."/>
            <person name="Liang C."/>
            <person name="Lipzen A."/>
            <person name="Lutzoni F."/>
            <person name="Magnuson J."/>
            <person name="Mondo S."/>
            <person name="Nolan M."/>
            <person name="Ohm R."/>
            <person name="Pangilinan J."/>
            <person name="Park H.-J."/>
            <person name="Ramirez L."/>
            <person name="Alfaro M."/>
            <person name="Sun H."/>
            <person name="Tritt A."/>
            <person name="Yoshinaga Y."/>
            <person name="Zwiers L.-H."/>
            <person name="Turgeon B."/>
            <person name="Goodwin S."/>
            <person name="Spatafora J."/>
            <person name="Crous P."/>
            <person name="Grigoriev I."/>
        </authorList>
    </citation>
    <scope>NUCLEOTIDE SEQUENCE</scope>
    <source>
        <strain evidence="7">CBS 119687</strain>
    </source>
</reference>
<feature type="region of interest" description="Disordered" evidence="6">
    <location>
        <begin position="1"/>
        <end position="78"/>
    </location>
</feature>
<sequence length="161" mass="17806">MSQSRRLLKSIPTRPISSIHRPQPKSPLPPTTPSSTFHTTPPRPIDTSPPAPPSTTTLLFSENQPPTLPPRAALLLPTWHPTPSGKGLTRTFTFRSFSAAWTFMSLVAEECKVQKHHPSWSNAYNRVTVEWTTHRPEGLSVKDVEMAEFCDRVAGGMGVKA</sequence>
<feature type="compositionally biased region" description="Pro residues" evidence="6">
    <location>
        <begin position="41"/>
        <end position="53"/>
    </location>
</feature>
<protein>
    <recommendedName>
        <fullName evidence="3">4a-hydroxytetrahydrobiopterin dehydratase</fullName>
        <ecNumber evidence="3">4.2.1.96</ecNumber>
    </recommendedName>
    <alternativeName>
        <fullName evidence="5">4-alpha-hydroxy-tetrahydropterin dehydratase</fullName>
    </alternativeName>
</protein>
<comment type="catalytic activity">
    <reaction evidence="1">
        <text>(4aS,6R)-4a-hydroxy-L-erythro-5,6,7,8-tetrahydrobiopterin = (6R)-L-erythro-6,7-dihydrobiopterin + H2O</text>
        <dbReference type="Rhea" id="RHEA:11920"/>
        <dbReference type="ChEBI" id="CHEBI:15377"/>
        <dbReference type="ChEBI" id="CHEBI:15642"/>
        <dbReference type="ChEBI" id="CHEBI:43120"/>
        <dbReference type="EC" id="4.2.1.96"/>
    </reaction>
</comment>
<dbReference type="InterPro" id="IPR001533">
    <property type="entry name" value="Pterin_deHydtase"/>
</dbReference>
<dbReference type="EMBL" id="ML977499">
    <property type="protein sequence ID" value="KAF2133188.1"/>
    <property type="molecule type" value="Genomic_DNA"/>
</dbReference>
<keyword evidence="8" id="KW-1185">Reference proteome</keyword>
<dbReference type="GO" id="GO:0008124">
    <property type="term" value="F:4-alpha-hydroxytetrahydrobiopterin dehydratase activity"/>
    <property type="evidence" value="ECO:0007669"/>
    <property type="project" value="UniProtKB-EC"/>
</dbReference>
<dbReference type="PANTHER" id="PTHR12599:SF0">
    <property type="entry name" value="PTERIN-4-ALPHA-CARBINOLAMINE DEHYDRATASE"/>
    <property type="match status" value="1"/>
</dbReference>
<evidence type="ECO:0000256" key="2">
    <source>
        <dbReference type="ARBA" id="ARBA00006472"/>
    </source>
</evidence>
<comment type="similarity">
    <text evidence="2">Belongs to the pterin-4-alpha-carbinolamine dehydratase family.</text>
</comment>
<evidence type="ECO:0000256" key="1">
    <source>
        <dbReference type="ARBA" id="ARBA00001554"/>
    </source>
</evidence>
<accession>A0A6A6APU8</accession>
<dbReference type="InterPro" id="IPR036428">
    <property type="entry name" value="PCD_sf"/>
</dbReference>
<dbReference type="Gene3D" id="3.30.1360.20">
    <property type="entry name" value="Transcriptional coactivator/pterin dehydratase"/>
    <property type="match status" value="1"/>
</dbReference>
<dbReference type="Proteomes" id="UP000799771">
    <property type="component" value="Unassembled WGS sequence"/>
</dbReference>
<keyword evidence="4" id="KW-0456">Lyase</keyword>
<evidence type="ECO:0000256" key="6">
    <source>
        <dbReference type="SAM" id="MobiDB-lite"/>
    </source>
</evidence>
<evidence type="ECO:0000256" key="5">
    <source>
        <dbReference type="ARBA" id="ARBA00030497"/>
    </source>
</evidence>
<dbReference type="SUPFAM" id="SSF55248">
    <property type="entry name" value="PCD-like"/>
    <property type="match status" value="1"/>
</dbReference>
<gene>
    <name evidence="7" type="ORF">P153DRAFT_393037</name>
</gene>
<dbReference type="RefSeq" id="XP_033527575.1">
    <property type="nucleotide sequence ID" value="XM_033671203.1"/>
</dbReference>
<dbReference type="GeneID" id="54411635"/>
<dbReference type="OrthoDB" id="277398at2759"/>
<evidence type="ECO:0000313" key="7">
    <source>
        <dbReference type="EMBL" id="KAF2133188.1"/>
    </source>
</evidence>
<dbReference type="EC" id="4.2.1.96" evidence="3"/>
<proteinExistence type="inferred from homology"/>